<feature type="transmembrane region" description="Helical" evidence="1">
    <location>
        <begin position="81"/>
        <end position="102"/>
    </location>
</feature>
<feature type="transmembrane region" description="Helical" evidence="1">
    <location>
        <begin position="150"/>
        <end position="171"/>
    </location>
</feature>
<dbReference type="AlphaFoldDB" id="A0A1M5BGH6"/>
<organism evidence="2 3">
    <name type="scientific">Seinonella peptonophila</name>
    <dbReference type="NCBI Taxonomy" id="112248"/>
    <lineage>
        <taxon>Bacteria</taxon>
        <taxon>Bacillati</taxon>
        <taxon>Bacillota</taxon>
        <taxon>Bacilli</taxon>
        <taxon>Bacillales</taxon>
        <taxon>Thermoactinomycetaceae</taxon>
        <taxon>Seinonella</taxon>
    </lineage>
</organism>
<keyword evidence="1" id="KW-1133">Transmembrane helix</keyword>
<feature type="transmembrane region" description="Helical" evidence="1">
    <location>
        <begin position="123"/>
        <end position="144"/>
    </location>
</feature>
<evidence type="ECO:0000313" key="2">
    <source>
        <dbReference type="EMBL" id="SHF41322.1"/>
    </source>
</evidence>
<keyword evidence="1" id="KW-0472">Membrane</keyword>
<sequence>MNNWKWKQILLLVIGIFILPNLTWAENKDPSQALFPKQAPITSDPIRTPTYERYPLSNYQFDYVDTGNLLDASADFALDTLFYYLATLSKITIYALQWSFTLQIFDSVHLIIQPMVALIQQKLASGSLFLFVLACMGIALFLSYRQNTHIMSRIIGIFGSLILSMSILAYLPQAIQGLNQLSKEGSSILFHAYQLVEPNKDPLNQRSIDQRALLTISDQFFQQNVWIPWQIAQFGDYAYL</sequence>
<dbReference type="RefSeq" id="WP_073158521.1">
    <property type="nucleotide sequence ID" value="NZ_FQVL01000023.1"/>
</dbReference>
<proteinExistence type="predicted"/>
<evidence type="ECO:0000256" key="1">
    <source>
        <dbReference type="SAM" id="Phobius"/>
    </source>
</evidence>
<dbReference type="OrthoDB" id="1651731at2"/>
<keyword evidence="3" id="KW-1185">Reference proteome</keyword>
<dbReference type="STRING" id="112248.SAMN05444392_12312"/>
<name>A0A1M5BGH6_9BACL</name>
<dbReference type="EMBL" id="FQVL01000023">
    <property type="protein sequence ID" value="SHF41322.1"/>
    <property type="molecule type" value="Genomic_DNA"/>
</dbReference>
<accession>A0A1M5BGH6</accession>
<keyword evidence="1" id="KW-0812">Transmembrane</keyword>
<protein>
    <submittedName>
        <fullName evidence="2">Uncharacterized protein</fullName>
    </submittedName>
</protein>
<reference evidence="2 3" key="1">
    <citation type="submission" date="2016-11" db="EMBL/GenBank/DDBJ databases">
        <authorList>
            <person name="Jaros S."/>
            <person name="Januszkiewicz K."/>
            <person name="Wedrychowicz H."/>
        </authorList>
    </citation>
    <scope>NUCLEOTIDE SEQUENCE [LARGE SCALE GENOMIC DNA]</scope>
    <source>
        <strain evidence="2 3">DSM 44666</strain>
    </source>
</reference>
<dbReference type="Proteomes" id="UP000184476">
    <property type="component" value="Unassembled WGS sequence"/>
</dbReference>
<evidence type="ECO:0000313" key="3">
    <source>
        <dbReference type="Proteomes" id="UP000184476"/>
    </source>
</evidence>
<gene>
    <name evidence="2" type="ORF">SAMN05444392_12312</name>
</gene>